<dbReference type="RefSeq" id="WP_137012071.1">
    <property type="nucleotide sequence ID" value="NZ_SZPX01000002.1"/>
</dbReference>
<keyword evidence="7" id="KW-0067">ATP-binding</keyword>
<organism evidence="11 12">
    <name type="scientific">Sulfurimonas crateris</name>
    <dbReference type="NCBI Taxonomy" id="2574727"/>
    <lineage>
        <taxon>Bacteria</taxon>
        <taxon>Pseudomonadati</taxon>
        <taxon>Campylobacterota</taxon>
        <taxon>Epsilonproteobacteria</taxon>
        <taxon>Campylobacterales</taxon>
        <taxon>Sulfurimonadaceae</taxon>
        <taxon>Sulfurimonas</taxon>
    </lineage>
</organism>
<dbReference type="InterPro" id="IPR043519">
    <property type="entry name" value="NT_sf"/>
</dbReference>
<dbReference type="Pfam" id="PF01909">
    <property type="entry name" value="NTP_transf_2"/>
    <property type="match status" value="1"/>
</dbReference>
<evidence type="ECO:0000313" key="11">
    <source>
        <dbReference type="EMBL" id="TKI70231.1"/>
    </source>
</evidence>
<protein>
    <recommendedName>
        <fullName evidence="10">Polymerase nucleotidyl transferase domain-containing protein</fullName>
    </recommendedName>
</protein>
<feature type="domain" description="Polymerase nucleotidyl transferase" evidence="10">
    <location>
        <begin position="17"/>
        <end position="99"/>
    </location>
</feature>
<evidence type="ECO:0000313" key="12">
    <source>
        <dbReference type="Proteomes" id="UP000309561"/>
    </source>
</evidence>
<keyword evidence="8" id="KW-0460">Magnesium</keyword>
<dbReference type="SUPFAM" id="SSF81301">
    <property type="entry name" value="Nucleotidyltransferase"/>
    <property type="match status" value="1"/>
</dbReference>
<comment type="similarity">
    <text evidence="9">Belongs to the MntA antitoxin family.</text>
</comment>
<keyword evidence="6" id="KW-0547">Nucleotide-binding</keyword>
<dbReference type="GO" id="GO:0005524">
    <property type="term" value="F:ATP binding"/>
    <property type="evidence" value="ECO:0007669"/>
    <property type="project" value="UniProtKB-KW"/>
</dbReference>
<dbReference type="Gene3D" id="3.30.460.10">
    <property type="entry name" value="Beta Polymerase, domain 2"/>
    <property type="match status" value="1"/>
</dbReference>
<evidence type="ECO:0000256" key="9">
    <source>
        <dbReference type="ARBA" id="ARBA00038276"/>
    </source>
</evidence>
<evidence type="ECO:0000256" key="7">
    <source>
        <dbReference type="ARBA" id="ARBA00022840"/>
    </source>
</evidence>
<keyword evidence="2" id="KW-1277">Toxin-antitoxin system</keyword>
<evidence type="ECO:0000256" key="3">
    <source>
        <dbReference type="ARBA" id="ARBA00022679"/>
    </source>
</evidence>
<gene>
    <name evidence="11" type="ORF">FCU45_02785</name>
</gene>
<dbReference type="AlphaFoldDB" id="A0A4U2ZAY5"/>
<evidence type="ECO:0000256" key="5">
    <source>
        <dbReference type="ARBA" id="ARBA00022723"/>
    </source>
</evidence>
<evidence type="ECO:0000256" key="8">
    <source>
        <dbReference type="ARBA" id="ARBA00022842"/>
    </source>
</evidence>
<dbReference type="OrthoDB" id="5334523at2"/>
<keyword evidence="5" id="KW-0479">Metal-binding</keyword>
<keyword evidence="12" id="KW-1185">Reference proteome</keyword>
<dbReference type="Proteomes" id="UP000309561">
    <property type="component" value="Unassembled WGS sequence"/>
</dbReference>
<evidence type="ECO:0000256" key="2">
    <source>
        <dbReference type="ARBA" id="ARBA00022649"/>
    </source>
</evidence>
<dbReference type="EMBL" id="SZPX01000002">
    <property type="protein sequence ID" value="TKI70231.1"/>
    <property type="molecule type" value="Genomic_DNA"/>
</dbReference>
<evidence type="ECO:0000256" key="1">
    <source>
        <dbReference type="ARBA" id="ARBA00001946"/>
    </source>
</evidence>
<dbReference type="CDD" id="cd05403">
    <property type="entry name" value="NT_KNTase_like"/>
    <property type="match status" value="1"/>
</dbReference>
<dbReference type="InterPro" id="IPR002934">
    <property type="entry name" value="Polymerase_NTP_transf_dom"/>
</dbReference>
<reference evidence="11 12" key="1">
    <citation type="submission" date="2019-04" db="EMBL/GenBank/DDBJ databases">
        <title>Sulfurimonas crateris sp. nov. a facultative anaerobic sulfur-oxidizing chemolithautotrophic bacterium isolated from a terrestrial mud vulcano.</title>
        <authorList>
            <person name="Ratnikova N.M."/>
            <person name="Slobodkin A.I."/>
            <person name="Merkel A.Y."/>
            <person name="Novikov A."/>
            <person name="Bonch-Osmolovskaya E.A."/>
            <person name="Slobodkina G.B."/>
        </authorList>
    </citation>
    <scope>NUCLEOTIDE SEQUENCE [LARGE SCALE GENOMIC DNA]</scope>
    <source>
        <strain evidence="11 12">SN118</strain>
    </source>
</reference>
<dbReference type="GO" id="GO:0046872">
    <property type="term" value="F:metal ion binding"/>
    <property type="evidence" value="ECO:0007669"/>
    <property type="project" value="UniProtKB-KW"/>
</dbReference>
<proteinExistence type="inferred from homology"/>
<dbReference type="GO" id="GO:0016779">
    <property type="term" value="F:nucleotidyltransferase activity"/>
    <property type="evidence" value="ECO:0007669"/>
    <property type="project" value="UniProtKB-KW"/>
</dbReference>
<dbReference type="InterPro" id="IPR052038">
    <property type="entry name" value="Type-VII_TA_antitoxin"/>
</dbReference>
<dbReference type="PANTHER" id="PTHR33571:SF14">
    <property type="entry name" value="PROTEIN ADENYLYLTRANSFERASE MJ0435-RELATED"/>
    <property type="match status" value="1"/>
</dbReference>
<accession>A0A4U2ZAY5</accession>
<comment type="caution">
    <text evidence="11">The sequence shown here is derived from an EMBL/GenBank/DDBJ whole genome shotgun (WGS) entry which is preliminary data.</text>
</comment>
<name>A0A4U2ZAY5_9BACT</name>
<dbReference type="PANTHER" id="PTHR33571">
    <property type="entry name" value="SSL8005 PROTEIN"/>
    <property type="match status" value="1"/>
</dbReference>
<evidence type="ECO:0000256" key="4">
    <source>
        <dbReference type="ARBA" id="ARBA00022695"/>
    </source>
</evidence>
<keyword evidence="4" id="KW-0548">Nucleotidyltransferase</keyword>
<evidence type="ECO:0000256" key="6">
    <source>
        <dbReference type="ARBA" id="ARBA00022741"/>
    </source>
</evidence>
<keyword evidence="3" id="KW-0808">Transferase</keyword>
<sequence length="99" mass="11601">MKTKNEIITFLQKNRAYICKTFHITKIALFGSFARDEQTDGSDVDLLIELDDNLIDVYDTKESLKQFLSHSFDRSVDLAREKYLKPYAKEFILKDAIYV</sequence>
<evidence type="ECO:0000259" key="10">
    <source>
        <dbReference type="Pfam" id="PF01909"/>
    </source>
</evidence>
<comment type="cofactor">
    <cofactor evidence="1">
        <name>Mg(2+)</name>
        <dbReference type="ChEBI" id="CHEBI:18420"/>
    </cofactor>
</comment>